<evidence type="ECO:0008006" key="3">
    <source>
        <dbReference type="Google" id="ProtNLM"/>
    </source>
</evidence>
<dbReference type="Gene3D" id="3.90.330.10">
    <property type="entry name" value="Nitrile hydratase alpha /Thiocyanate hydrolase gamma"/>
    <property type="match status" value="1"/>
</dbReference>
<proteinExistence type="predicted"/>
<organism evidence="1 2">
    <name type="scientific">Sungkyunkwania multivorans</name>
    <dbReference type="NCBI Taxonomy" id="1173618"/>
    <lineage>
        <taxon>Bacteria</taxon>
        <taxon>Pseudomonadati</taxon>
        <taxon>Bacteroidota</taxon>
        <taxon>Flavobacteriia</taxon>
        <taxon>Flavobacteriales</taxon>
        <taxon>Flavobacteriaceae</taxon>
        <taxon>Sungkyunkwania</taxon>
    </lineage>
</organism>
<sequence>MKLTRQQRQAQHIISHLIKNCWENPRFKKKLIENPIKTIEKVTGKPSHFPKGMRIKVEDQSNSNIIFFNLPTKPH</sequence>
<comment type="caution">
    <text evidence="1">The sequence shown here is derived from an EMBL/GenBank/DDBJ whole genome shotgun (WGS) entry which is preliminary data.</text>
</comment>
<evidence type="ECO:0000313" key="1">
    <source>
        <dbReference type="EMBL" id="MFD0862941.1"/>
    </source>
</evidence>
<dbReference type="SUPFAM" id="SSF56209">
    <property type="entry name" value="Nitrile hydratase alpha chain"/>
    <property type="match status" value="1"/>
</dbReference>
<name>A0ABW3CYU6_9FLAO</name>
<gene>
    <name evidence="1" type="ORF">ACFQ1M_12065</name>
</gene>
<dbReference type="InterPro" id="IPR036648">
    <property type="entry name" value="CN_Hdrase_a/SCN_Hdrase_g_sf"/>
</dbReference>
<protein>
    <recommendedName>
        <fullName evidence="3">Ribosomal protein S19</fullName>
    </recommendedName>
</protein>
<keyword evidence="2" id="KW-1185">Reference proteome</keyword>
<evidence type="ECO:0000313" key="2">
    <source>
        <dbReference type="Proteomes" id="UP001596978"/>
    </source>
</evidence>
<dbReference type="Proteomes" id="UP001596978">
    <property type="component" value="Unassembled WGS sequence"/>
</dbReference>
<dbReference type="RefSeq" id="WP_386408541.1">
    <property type="nucleotide sequence ID" value="NZ_JBHTJH010000017.1"/>
</dbReference>
<accession>A0ABW3CYU6</accession>
<dbReference type="EMBL" id="JBHTJH010000017">
    <property type="protein sequence ID" value="MFD0862941.1"/>
    <property type="molecule type" value="Genomic_DNA"/>
</dbReference>
<reference evidence="2" key="1">
    <citation type="journal article" date="2019" name="Int. J. Syst. Evol. Microbiol.">
        <title>The Global Catalogue of Microorganisms (GCM) 10K type strain sequencing project: providing services to taxonomists for standard genome sequencing and annotation.</title>
        <authorList>
            <consortium name="The Broad Institute Genomics Platform"/>
            <consortium name="The Broad Institute Genome Sequencing Center for Infectious Disease"/>
            <person name="Wu L."/>
            <person name="Ma J."/>
        </authorList>
    </citation>
    <scope>NUCLEOTIDE SEQUENCE [LARGE SCALE GENOMIC DNA]</scope>
    <source>
        <strain evidence="2">CCUG 62952</strain>
    </source>
</reference>